<dbReference type="EMBL" id="AOMC01000143">
    <property type="protein sequence ID" value="EMA41190.1"/>
    <property type="molecule type" value="Genomic_DNA"/>
</dbReference>
<reference evidence="6 7" key="1">
    <citation type="journal article" date="2014" name="PLoS Genet.">
        <title>Phylogenetically driven sequencing of extremely halophilic archaea reveals strategies for static and dynamic osmo-response.</title>
        <authorList>
            <person name="Becker E.A."/>
            <person name="Seitzer P.M."/>
            <person name="Tritt A."/>
            <person name="Larsen D."/>
            <person name="Krusor M."/>
            <person name="Yao A.I."/>
            <person name="Wu D."/>
            <person name="Madern D."/>
            <person name="Eisen J.A."/>
            <person name="Darling A.E."/>
            <person name="Facciotti M.T."/>
        </authorList>
    </citation>
    <scope>NUCLEOTIDE SEQUENCE [LARGE SCALE GENOMIC DNA]</scope>
    <source>
        <strain evidence="6 7">DSM 1307</strain>
    </source>
</reference>
<dbReference type="Pfam" id="PF00149">
    <property type="entry name" value="Metallophos"/>
    <property type="match status" value="1"/>
</dbReference>
<dbReference type="InterPro" id="IPR050535">
    <property type="entry name" value="DNA_Repair-Maintenance_Comp"/>
</dbReference>
<dbReference type="AlphaFoldDB" id="M0M9V6"/>
<comment type="caution">
    <text evidence="6">The sequence shown here is derived from an EMBL/GenBank/DDBJ whole genome shotgun (WGS) entry which is preliminary data.</text>
</comment>
<keyword evidence="1" id="KW-0540">Nuclease</keyword>
<keyword evidence="7" id="KW-1185">Reference proteome</keyword>
<evidence type="ECO:0000256" key="2">
    <source>
        <dbReference type="ARBA" id="ARBA00022801"/>
    </source>
</evidence>
<proteinExistence type="predicted"/>
<dbReference type="InterPro" id="IPR029052">
    <property type="entry name" value="Metallo-depent_PP-like"/>
</dbReference>
<dbReference type="CDD" id="cd00840">
    <property type="entry name" value="MPP_Mre11_N"/>
    <property type="match status" value="1"/>
</dbReference>
<feature type="domain" description="Calcineurin-like phosphoesterase" evidence="5">
    <location>
        <begin position="5"/>
        <end position="222"/>
    </location>
</feature>
<dbReference type="InterPro" id="IPR004843">
    <property type="entry name" value="Calcineurin-like_PHP"/>
</dbReference>
<dbReference type="PANTHER" id="PTHR30337">
    <property type="entry name" value="COMPONENT OF ATP-DEPENDENT DSDNA EXONUCLEASE"/>
    <property type="match status" value="1"/>
</dbReference>
<evidence type="ECO:0000313" key="7">
    <source>
        <dbReference type="Proteomes" id="UP000011568"/>
    </source>
</evidence>
<evidence type="ECO:0000313" key="6">
    <source>
        <dbReference type="EMBL" id="EMA41190.1"/>
    </source>
</evidence>
<dbReference type="SUPFAM" id="SSF56300">
    <property type="entry name" value="Metallo-dependent phosphatases"/>
    <property type="match status" value="1"/>
</dbReference>
<dbReference type="InterPro" id="IPR041796">
    <property type="entry name" value="Mre11_N"/>
</dbReference>
<dbReference type="eggNOG" id="arCOG00397">
    <property type="taxonomic scope" value="Archaea"/>
</dbReference>
<dbReference type="OrthoDB" id="11638at2157"/>
<dbReference type="GO" id="GO:0004527">
    <property type="term" value="F:exonuclease activity"/>
    <property type="evidence" value="ECO:0007669"/>
    <property type="project" value="UniProtKB-KW"/>
</dbReference>
<name>M0M9V6_HALMO</name>
<keyword evidence="3" id="KW-0269">Exonuclease</keyword>
<sequence length="480" mass="53217">MVSVRLAHVADVHLGHRQYGHEQREADVKLAFEHFLGTAREHDVTAILLPGDLFDSRDVSPKTLSEAESVLADVDVPVIVSPGNHDQSMGARRELTWLQYLNDTGLITLLSGDPGDDPVFVRTDLDDPRRGGGGFVDIENDGETVRCFGVPYRGAYIENDLPKIAEGIRATNEREGPADTTVLLAHFGVDDAVPDLGATVKRAWLTPIEEHVDYLALGHIHKQYETGDVGRNPGSLEALDIQEGRWDESHGYYVFDTGDVTAEHHLSKRRPYHTMSFDVSGYRTFEDLRGEFADALDDEHAAVERTCERDIHRDGNGDRREPVVNVRFVGTLLLDHGSFDVEALRALAVDRLDALHVQPTNNTERKAIAELLGDIERDEAFDADGTVNTDVLQERVFGTIAGESRYSAETEAVARTLDELEGLVTEDEQGVSEVADYLGERRRELFPDGPGEADDEDRPMNDEPTEGRTSQQTLDARGDE</sequence>
<keyword evidence="2" id="KW-0378">Hydrolase</keyword>
<protein>
    <submittedName>
        <fullName evidence="6">Metallophosphoesterase</fullName>
    </submittedName>
</protein>
<dbReference type="Proteomes" id="UP000011568">
    <property type="component" value="Unassembled WGS sequence"/>
</dbReference>
<dbReference type="PATRIC" id="fig|931277.6.peg.2430"/>
<dbReference type="STRING" id="931277.C448_12416"/>
<feature type="region of interest" description="Disordered" evidence="4">
    <location>
        <begin position="438"/>
        <end position="480"/>
    </location>
</feature>
<evidence type="ECO:0000256" key="4">
    <source>
        <dbReference type="SAM" id="MobiDB-lite"/>
    </source>
</evidence>
<accession>M0M9V6</accession>
<evidence type="ECO:0000256" key="3">
    <source>
        <dbReference type="ARBA" id="ARBA00022839"/>
    </source>
</evidence>
<evidence type="ECO:0000256" key="1">
    <source>
        <dbReference type="ARBA" id="ARBA00022722"/>
    </source>
</evidence>
<dbReference type="PANTHER" id="PTHR30337:SF0">
    <property type="entry name" value="NUCLEASE SBCCD SUBUNIT D"/>
    <property type="match status" value="1"/>
</dbReference>
<evidence type="ECO:0000259" key="5">
    <source>
        <dbReference type="Pfam" id="PF00149"/>
    </source>
</evidence>
<dbReference type="Gene3D" id="3.60.21.10">
    <property type="match status" value="1"/>
</dbReference>
<gene>
    <name evidence="6" type="ORF">C448_12416</name>
</gene>
<organism evidence="6 7">
    <name type="scientific">Halococcus morrhuae DSM 1307</name>
    <dbReference type="NCBI Taxonomy" id="931277"/>
    <lineage>
        <taxon>Archaea</taxon>
        <taxon>Methanobacteriati</taxon>
        <taxon>Methanobacteriota</taxon>
        <taxon>Stenosarchaea group</taxon>
        <taxon>Halobacteria</taxon>
        <taxon>Halobacteriales</taxon>
        <taxon>Halococcaceae</taxon>
        <taxon>Halococcus</taxon>
    </lineage>
</organism>